<organism evidence="1 2">
    <name type="scientific">Caerostris extrusa</name>
    <name type="common">Bark spider</name>
    <name type="synonym">Caerostris bankana</name>
    <dbReference type="NCBI Taxonomy" id="172846"/>
    <lineage>
        <taxon>Eukaryota</taxon>
        <taxon>Metazoa</taxon>
        <taxon>Ecdysozoa</taxon>
        <taxon>Arthropoda</taxon>
        <taxon>Chelicerata</taxon>
        <taxon>Arachnida</taxon>
        <taxon>Araneae</taxon>
        <taxon>Araneomorphae</taxon>
        <taxon>Entelegynae</taxon>
        <taxon>Araneoidea</taxon>
        <taxon>Araneidae</taxon>
        <taxon>Caerostris</taxon>
    </lineage>
</organism>
<dbReference type="AlphaFoldDB" id="A0AAV4Q1T3"/>
<dbReference type="Proteomes" id="UP001054945">
    <property type="component" value="Unassembled WGS sequence"/>
</dbReference>
<keyword evidence="2" id="KW-1185">Reference proteome</keyword>
<name>A0AAV4Q1T3_CAEEX</name>
<evidence type="ECO:0000313" key="1">
    <source>
        <dbReference type="EMBL" id="GIY03289.1"/>
    </source>
</evidence>
<evidence type="ECO:0000313" key="2">
    <source>
        <dbReference type="Proteomes" id="UP001054945"/>
    </source>
</evidence>
<comment type="caution">
    <text evidence="1">The sequence shown here is derived from an EMBL/GenBank/DDBJ whole genome shotgun (WGS) entry which is preliminary data.</text>
</comment>
<protein>
    <submittedName>
        <fullName evidence="1">Uncharacterized protein</fullName>
    </submittedName>
</protein>
<gene>
    <name evidence="1" type="ORF">CEXT_397431</name>
</gene>
<reference evidence="1 2" key="1">
    <citation type="submission" date="2021-06" db="EMBL/GenBank/DDBJ databases">
        <title>Caerostris extrusa draft genome.</title>
        <authorList>
            <person name="Kono N."/>
            <person name="Arakawa K."/>
        </authorList>
    </citation>
    <scope>NUCLEOTIDE SEQUENCE [LARGE SCALE GENOMIC DNA]</scope>
</reference>
<accession>A0AAV4Q1T3</accession>
<proteinExistence type="predicted"/>
<sequence>MTRRSNESDVRLLLKGRMEEERDHDVEDEGDRYVCLRGHPRSDSGLALLGLAFVREKTFWGWLRNRLVSNGTECGRTTKRGSLRGIVGICRMQLQRNGV</sequence>
<dbReference type="EMBL" id="BPLR01005560">
    <property type="protein sequence ID" value="GIY03289.1"/>
    <property type="molecule type" value="Genomic_DNA"/>
</dbReference>